<dbReference type="GO" id="GO:0016020">
    <property type="term" value="C:membrane"/>
    <property type="evidence" value="ECO:0007669"/>
    <property type="project" value="GOC"/>
</dbReference>
<keyword evidence="4" id="KW-0746">Sphingolipid metabolism</keyword>
<evidence type="ECO:0000313" key="8">
    <source>
        <dbReference type="EMBL" id="KKY22602.1"/>
    </source>
</evidence>
<evidence type="ECO:0000256" key="3">
    <source>
        <dbReference type="PIRSR" id="PIRSR606823-2"/>
    </source>
</evidence>
<keyword evidence="2 4" id="KW-0378">Hydrolase</keyword>
<dbReference type="InterPro" id="IPR006823">
    <property type="entry name" value="Ceramidase_alk"/>
</dbReference>
<reference evidence="8 9" key="2">
    <citation type="submission" date="2015-05" db="EMBL/GenBank/DDBJ databases">
        <authorList>
            <person name="Morales-Cruz A."/>
            <person name="Amrine K.C."/>
            <person name="Cantu D."/>
        </authorList>
    </citation>
    <scope>NUCLEOTIDE SEQUENCE [LARGE SCALE GENOMIC DNA]</scope>
    <source>
        <strain evidence="8">UCRPC4</strain>
    </source>
</reference>
<dbReference type="EC" id="3.5.1.23" evidence="4"/>
<keyword evidence="3" id="KW-0862">Zinc</keyword>
<dbReference type="EMBL" id="LCWF01000076">
    <property type="protein sequence ID" value="KKY22602.1"/>
    <property type="molecule type" value="Genomic_DNA"/>
</dbReference>
<evidence type="ECO:0000313" key="9">
    <source>
        <dbReference type="Proteomes" id="UP000053317"/>
    </source>
</evidence>
<name>A0A0G2EIC5_PHACM</name>
<dbReference type="PANTHER" id="PTHR12670:SF1">
    <property type="entry name" value="NEUTRAL CERAMIDASE"/>
    <property type="match status" value="1"/>
</dbReference>
<dbReference type="GO" id="GO:0046872">
    <property type="term" value="F:metal ion binding"/>
    <property type="evidence" value="ECO:0007669"/>
    <property type="project" value="UniProtKB-KW"/>
</dbReference>
<dbReference type="GO" id="GO:0005576">
    <property type="term" value="C:extracellular region"/>
    <property type="evidence" value="ECO:0007669"/>
    <property type="project" value="TreeGrafter"/>
</dbReference>
<dbReference type="AlphaFoldDB" id="A0A0G2EIC5"/>
<dbReference type="InterPro" id="IPR038445">
    <property type="entry name" value="NCDase_C_sf"/>
</dbReference>
<evidence type="ECO:0000256" key="1">
    <source>
        <dbReference type="ARBA" id="ARBA00009835"/>
    </source>
</evidence>
<gene>
    <name evidence="8" type="ORF">UCRPC4_g03297</name>
</gene>
<evidence type="ECO:0000256" key="5">
    <source>
        <dbReference type="SAM" id="SignalP"/>
    </source>
</evidence>
<dbReference type="InterPro" id="IPR031331">
    <property type="entry name" value="NEUT/ALK_ceramidase_C"/>
</dbReference>
<reference evidence="8 9" key="1">
    <citation type="submission" date="2015-05" db="EMBL/GenBank/DDBJ databases">
        <title>Distinctive expansion of gene families associated with plant cell wall degradation and secondary metabolism in the genomes of grapevine trunk pathogens.</title>
        <authorList>
            <person name="Lawrence D.P."/>
            <person name="Travadon R."/>
            <person name="Rolshausen P.E."/>
            <person name="Baumgartner K."/>
        </authorList>
    </citation>
    <scope>NUCLEOTIDE SEQUENCE [LARGE SCALE GENOMIC DNA]</scope>
    <source>
        <strain evidence="8">UCRPC4</strain>
    </source>
</reference>
<feature type="binding site" evidence="3">
    <location>
        <position position="498"/>
    </location>
    <ligand>
        <name>Zn(2+)</name>
        <dbReference type="ChEBI" id="CHEBI:29105"/>
    </ligand>
</feature>
<comment type="caution">
    <text evidence="8">The sequence shown here is derived from an EMBL/GenBank/DDBJ whole genome shotgun (WGS) entry which is preliminary data.</text>
</comment>
<comment type="cofactor">
    <cofactor evidence="3">
        <name>Zn(2+)</name>
        <dbReference type="ChEBI" id="CHEBI:29105"/>
    </cofactor>
    <text evidence="3">Binds 1 zinc ion per subunit.</text>
</comment>
<feature type="signal peptide" evidence="5">
    <location>
        <begin position="1"/>
        <end position="17"/>
    </location>
</feature>
<evidence type="ECO:0000259" key="7">
    <source>
        <dbReference type="Pfam" id="PF17048"/>
    </source>
</evidence>
<dbReference type="GO" id="GO:0017040">
    <property type="term" value="F:N-acylsphingosine amidohydrolase activity"/>
    <property type="evidence" value="ECO:0007669"/>
    <property type="project" value="UniProtKB-UniRule"/>
</dbReference>
<dbReference type="Gene3D" id="2.60.40.2300">
    <property type="entry name" value="Neutral/alkaline non-lysosomal ceramidase, C-terminal domain"/>
    <property type="match status" value="1"/>
</dbReference>
<evidence type="ECO:0000256" key="2">
    <source>
        <dbReference type="ARBA" id="ARBA00022801"/>
    </source>
</evidence>
<dbReference type="GO" id="GO:0046512">
    <property type="term" value="P:sphingosine biosynthetic process"/>
    <property type="evidence" value="ECO:0007669"/>
    <property type="project" value="TreeGrafter"/>
</dbReference>
<dbReference type="Pfam" id="PF17048">
    <property type="entry name" value="Ceramidse_alk_C"/>
    <property type="match status" value="1"/>
</dbReference>
<feature type="domain" description="Neutral/alkaline non-lysosomal ceramidase C-terminal" evidence="7">
    <location>
        <begin position="572"/>
        <end position="735"/>
    </location>
</feature>
<comment type="catalytic activity">
    <reaction evidence="4">
        <text>an N-acylsphing-4-enine + H2O = sphing-4-enine + a fatty acid</text>
        <dbReference type="Rhea" id="RHEA:20856"/>
        <dbReference type="ChEBI" id="CHEBI:15377"/>
        <dbReference type="ChEBI" id="CHEBI:28868"/>
        <dbReference type="ChEBI" id="CHEBI:52639"/>
        <dbReference type="ChEBI" id="CHEBI:57756"/>
        <dbReference type="EC" id="3.5.1.23"/>
    </reaction>
</comment>
<feature type="chain" id="PRO_5002543442" description="Neutral ceramidase" evidence="5">
    <location>
        <begin position="18"/>
        <end position="736"/>
    </location>
</feature>
<keyword evidence="3" id="KW-0479">Metal-binding</keyword>
<organism evidence="8 9">
    <name type="scientific">Phaeomoniella chlamydospora</name>
    <name type="common">Phaeoacremonium chlamydosporum</name>
    <dbReference type="NCBI Taxonomy" id="158046"/>
    <lineage>
        <taxon>Eukaryota</taxon>
        <taxon>Fungi</taxon>
        <taxon>Dikarya</taxon>
        <taxon>Ascomycota</taxon>
        <taxon>Pezizomycotina</taxon>
        <taxon>Eurotiomycetes</taxon>
        <taxon>Chaetothyriomycetidae</taxon>
        <taxon>Phaeomoniellales</taxon>
        <taxon>Phaeomoniellaceae</taxon>
        <taxon>Phaeomoniella</taxon>
    </lineage>
</organism>
<accession>A0A0G2EIC5</accession>
<feature type="domain" description="Neutral/alkaline non-lysosomal ceramidase N-terminal" evidence="6">
    <location>
        <begin position="42"/>
        <end position="566"/>
    </location>
</feature>
<protein>
    <recommendedName>
        <fullName evidence="4">Neutral ceramidase</fullName>
        <ecNumber evidence="4">3.5.1.23</ecNumber>
    </recommendedName>
</protein>
<keyword evidence="9" id="KW-1185">Reference proteome</keyword>
<comment type="similarity">
    <text evidence="1 4">Belongs to the neutral ceramidase family.</text>
</comment>
<dbReference type="PANTHER" id="PTHR12670">
    <property type="entry name" value="CERAMIDASE"/>
    <property type="match status" value="1"/>
</dbReference>
<keyword evidence="4" id="KW-0443">Lipid metabolism</keyword>
<sequence>MASAMFAILVCLHLTLTFVSPVFPYIIRDGTSRRQSYSNGTYLLGVGKADITGPVVELNLMGYADTSQTGTGLRQRLYARAFIIGDPEVDTDRIVYLVLDTQSGDTAIRNGILEGLANLGSDYSMYTKDNVAVTGTHSHSGPGAWLNYFLPQVTSLGFSHQSYDAIVEGTILAIQRAHQNLTLGEISVGTTELVDGNLSRSQYAYLQNPSEERAMYDYDTDKNMTLLKFTRSSDGKAIGILNWYPVHGTSLYQNNTLSTGDNKGVAAYLFEEYAATENSAADGFVAGFSQANVGDTTPNVLGAYCEDTGLACRFNDSTCDGATQGCHGRGPYWTISDQGTKSCYEIGRRQFAAAQSIFTSTDLTSITGSTVAGFHTYQDFSNYTFQSPLDSTRENISTCSAALGYSFAGGTSDGPGAFDFTQAINTSDTSSPALNNPLWALARDFIHNPSAEQEACQSPKPILLDAGATTFPYQWAPNILDVQTLRAGSLIIIVSPGEATTMAGRRWRSKVATAATLDLGIDDPVVVLGGPANTYSHYIATEEEYSVQRYEGASTLHGPHSLEAHISLSLKYLPYLESMSTAATIPAGPSPPINTNISLSFISGVVYDNPYLLKSFGDVLTNPSSTTTYSADGSHPTTVFVAANPRNNLRLEETYAAIERETNGAWETYRTDKDWSLLFKWNRTDELLGTSSVSLVWEIEDTAESGSYRMRYWGDAKDILGDITSFNGTGGTFTVG</sequence>
<dbReference type="Proteomes" id="UP000053317">
    <property type="component" value="Unassembled WGS sequence"/>
</dbReference>
<dbReference type="GO" id="GO:0042759">
    <property type="term" value="P:long-chain fatty acid biosynthetic process"/>
    <property type="evidence" value="ECO:0007669"/>
    <property type="project" value="TreeGrafter"/>
</dbReference>
<evidence type="ECO:0000259" key="6">
    <source>
        <dbReference type="Pfam" id="PF04734"/>
    </source>
</evidence>
<proteinExistence type="inferred from homology"/>
<keyword evidence="5" id="KW-0732">Signal</keyword>
<dbReference type="Pfam" id="PF04734">
    <property type="entry name" value="Ceramidase_alk"/>
    <property type="match status" value="1"/>
</dbReference>
<dbReference type="OrthoDB" id="191371at2759"/>
<feature type="binding site" evidence="3">
    <location>
        <position position="137"/>
    </location>
    <ligand>
        <name>Zn(2+)</name>
        <dbReference type="ChEBI" id="CHEBI:29105"/>
    </ligand>
</feature>
<dbReference type="GO" id="GO:0046514">
    <property type="term" value="P:ceramide catabolic process"/>
    <property type="evidence" value="ECO:0007669"/>
    <property type="project" value="InterPro"/>
</dbReference>
<feature type="binding site" evidence="3">
    <location>
        <position position="247"/>
    </location>
    <ligand>
        <name>Zn(2+)</name>
        <dbReference type="ChEBI" id="CHEBI:29105"/>
    </ligand>
</feature>
<feature type="binding site" evidence="3">
    <location>
        <position position="538"/>
    </location>
    <ligand>
        <name>Zn(2+)</name>
        <dbReference type="ChEBI" id="CHEBI:29105"/>
    </ligand>
</feature>
<dbReference type="InterPro" id="IPR031329">
    <property type="entry name" value="NEUT/ALK_ceramidase_N"/>
</dbReference>
<evidence type="ECO:0000256" key="4">
    <source>
        <dbReference type="RuleBase" id="RU366019"/>
    </source>
</evidence>